<evidence type="ECO:0000313" key="2">
    <source>
        <dbReference type="EMBL" id="MBB4960996.1"/>
    </source>
</evidence>
<dbReference type="SUPFAM" id="SSF81606">
    <property type="entry name" value="PP2C-like"/>
    <property type="match status" value="1"/>
</dbReference>
<name>A0A7W7SUA5_9ACTN</name>
<dbReference type="Pfam" id="PF13672">
    <property type="entry name" value="PP2C_2"/>
    <property type="match status" value="1"/>
</dbReference>
<dbReference type="EC" id="3.1.3.16" evidence="2"/>
<dbReference type="InterPro" id="IPR001932">
    <property type="entry name" value="PPM-type_phosphatase-like_dom"/>
</dbReference>
<dbReference type="InterPro" id="IPR036457">
    <property type="entry name" value="PPM-type-like_dom_sf"/>
</dbReference>
<feature type="domain" description="PPM-type phosphatase" evidence="1">
    <location>
        <begin position="9"/>
        <end position="233"/>
    </location>
</feature>
<protein>
    <submittedName>
        <fullName evidence="2">Protein phosphatase</fullName>
        <ecNumber evidence="2">3.1.3.16</ecNumber>
    </submittedName>
</protein>
<reference evidence="2 3" key="1">
    <citation type="submission" date="2020-08" db="EMBL/GenBank/DDBJ databases">
        <title>Sequencing the genomes of 1000 actinobacteria strains.</title>
        <authorList>
            <person name="Klenk H.-P."/>
        </authorList>
    </citation>
    <scope>NUCLEOTIDE SEQUENCE [LARGE SCALE GENOMIC DNA]</scope>
    <source>
        <strain evidence="2 3">DSM 45886</strain>
    </source>
</reference>
<gene>
    <name evidence="2" type="ORF">FHR38_004729</name>
</gene>
<proteinExistence type="predicted"/>
<organism evidence="2 3">
    <name type="scientific">Micromonospora polyrhachis</name>
    <dbReference type="NCBI Taxonomy" id="1282883"/>
    <lineage>
        <taxon>Bacteria</taxon>
        <taxon>Bacillati</taxon>
        <taxon>Actinomycetota</taxon>
        <taxon>Actinomycetes</taxon>
        <taxon>Micromonosporales</taxon>
        <taxon>Micromonosporaceae</taxon>
        <taxon>Micromonospora</taxon>
    </lineage>
</organism>
<dbReference type="CDD" id="cd00143">
    <property type="entry name" value="PP2Cc"/>
    <property type="match status" value="1"/>
</dbReference>
<keyword evidence="3" id="KW-1185">Reference proteome</keyword>
<evidence type="ECO:0000259" key="1">
    <source>
        <dbReference type="PROSITE" id="PS51746"/>
    </source>
</evidence>
<sequence length="234" mass="24799">MTLTVEIHTAGLTHIGQVRRRNEDAFYVGNHLAMVADGLGGHVAGDVASSIVIEAVRSYDQPTPAGQLVDTAVEAIDVANRALQAQIAANQDLAGMGTTLVALLWSGSKVAVANIGDSRIYCYRDHQTTLITDDHVYGHLVSGTTQVPALAGRLTRFLNGRPEGVSADVVLRDLQPGDRYLLCSDGLSSYVPESDIDAAMGSVEDPDMLVERLVGLALDQGGHDNVTVVVVDVR</sequence>
<dbReference type="EMBL" id="JACHJW010000001">
    <property type="protein sequence ID" value="MBB4960996.1"/>
    <property type="molecule type" value="Genomic_DNA"/>
</dbReference>
<dbReference type="PROSITE" id="PS51746">
    <property type="entry name" value="PPM_2"/>
    <property type="match status" value="1"/>
</dbReference>
<dbReference type="Gene3D" id="3.60.40.10">
    <property type="entry name" value="PPM-type phosphatase domain"/>
    <property type="match status" value="1"/>
</dbReference>
<dbReference type="RefSeq" id="WP_221449145.1">
    <property type="nucleotide sequence ID" value="NZ_JACHJW010000001.1"/>
</dbReference>
<comment type="caution">
    <text evidence="2">The sequence shown here is derived from an EMBL/GenBank/DDBJ whole genome shotgun (WGS) entry which is preliminary data.</text>
</comment>
<dbReference type="AlphaFoldDB" id="A0A7W7SUA5"/>
<keyword evidence="2" id="KW-0378">Hydrolase</keyword>
<dbReference type="SMART" id="SM00331">
    <property type="entry name" value="PP2C_SIG"/>
    <property type="match status" value="1"/>
</dbReference>
<dbReference type="SMART" id="SM00332">
    <property type="entry name" value="PP2Cc"/>
    <property type="match status" value="1"/>
</dbReference>
<dbReference type="Proteomes" id="UP000578819">
    <property type="component" value="Unassembled WGS sequence"/>
</dbReference>
<accession>A0A7W7SUA5</accession>
<evidence type="ECO:0000313" key="3">
    <source>
        <dbReference type="Proteomes" id="UP000578819"/>
    </source>
</evidence>
<dbReference type="GO" id="GO:0004722">
    <property type="term" value="F:protein serine/threonine phosphatase activity"/>
    <property type="evidence" value="ECO:0007669"/>
    <property type="project" value="UniProtKB-EC"/>
</dbReference>